<keyword evidence="3" id="KW-1185">Reference proteome</keyword>
<sequence>MIKKSFRPNRKYMIWAMITAFIATLIFIAFGVILESYRNNQLDQSIDLYGSYHFCFHGLTDEQIDYVNHHDAVEQTALVRNIETIGKDYVCNCMCVNESLFDISEYRMVEGRFPQAANEVLVPRWFLEQRSHSENPQVGDVIEMIDPISGENEPKVVSGIVCSGYSNIRLTAHHGTSVFFNEDTIQWPGEVNVLYVRLKGTDFKEDIVSSLVPGFTYESETITCDSNDEILYLEGITKDGKRNMLRYLGGYLAIMIVTVLLSAILIRNVLRVMMQKMHGIFEIYFVLGANMSEINRTFIKVLYTYCFCGELLGMLLGLTIGLGASGLLGFTLYVPVKMIAVSLILEALFFFVILLRVKEYNRNIRLTGARTIFRGKHFMFVRFALRNFMTYHLKKVVNILAIAGCVVLLFVVSLVVKDQTKQQDNNDSYDYYLQMDLYGVVDASTYPAEYENLLSKWKNVRDYCISKGHIPYYDAFFVDHYDITKQNMSKELQHTYARTAQGAAALARTNASFQCKLAIMAIGPEAVAEMGMDPLPEHGAILLNRITGKHNMEGSLSGMEGAVIKKEALRTEGEPDEFGNPNYIDVEFQICNLADNIPVYPMLEEDTLCLLIDINEYLYLYGHDYASSFYLKHLTEEEVNEIQGMLTDQTHIRLLNQHEVLDDITHVHRLMWYGMMTMFILGILFVYSNMQLQNIYEFDSRKNEFALLNAMGISPKMLQRLKSLETAFAILFGWLLGLLLCQCLNFVLYHYVIVEDEWIRLEVIWQSAVLIGAVSIIIMLVSAVKNKSSKIDWILKEL</sequence>
<feature type="transmembrane region" description="Helical" evidence="1">
    <location>
        <begin position="763"/>
        <end position="784"/>
    </location>
</feature>
<dbReference type="GO" id="GO:0022857">
    <property type="term" value="F:transmembrane transporter activity"/>
    <property type="evidence" value="ECO:0007669"/>
    <property type="project" value="TreeGrafter"/>
</dbReference>
<feature type="transmembrane region" description="Helical" evidence="1">
    <location>
        <begin position="301"/>
        <end position="324"/>
    </location>
</feature>
<accession>A0A2G3E0U9</accession>
<feature type="transmembrane region" description="Helical" evidence="1">
    <location>
        <begin position="248"/>
        <end position="270"/>
    </location>
</feature>
<evidence type="ECO:0000256" key="1">
    <source>
        <dbReference type="SAM" id="Phobius"/>
    </source>
</evidence>
<keyword evidence="1" id="KW-0812">Transmembrane</keyword>
<dbReference type="InterPro" id="IPR050250">
    <property type="entry name" value="Macrolide_Exporter_MacB"/>
</dbReference>
<protein>
    <recommendedName>
        <fullName evidence="4">ABC transporter permease</fullName>
    </recommendedName>
</protein>
<dbReference type="Proteomes" id="UP000224563">
    <property type="component" value="Unassembled WGS sequence"/>
</dbReference>
<dbReference type="AlphaFoldDB" id="A0A2G3E0U9"/>
<gene>
    <name evidence="2" type="ORF">CSX02_11070</name>
</gene>
<proteinExistence type="predicted"/>
<evidence type="ECO:0000313" key="3">
    <source>
        <dbReference type="Proteomes" id="UP000224563"/>
    </source>
</evidence>
<dbReference type="PANTHER" id="PTHR30572:SF4">
    <property type="entry name" value="ABC TRANSPORTER PERMEASE YTRF"/>
    <property type="match status" value="1"/>
</dbReference>
<reference evidence="2 3" key="2">
    <citation type="submission" date="2017-10" db="EMBL/GenBank/DDBJ databases">
        <authorList>
            <person name="Banno H."/>
            <person name="Chua N.-H."/>
        </authorList>
    </citation>
    <scope>NUCLEOTIDE SEQUENCE [LARGE SCALE GENOMIC DNA]</scope>
    <source>
        <strain evidence="2 3">JK623</strain>
    </source>
</reference>
<evidence type="ECO:0000313" key="2">
    <source>
        <dbReference type="EMBL" id="PHU36874.1"/>
    </source>
</evidence>
<reference evidence="2 3" key="1">
    <citation type="submission" date="2017-10" db="EMBL/GenBank/DDBJ databases">
        <title>Resolving the taxonomy of Roseburia spp., Eubacterium rectale and Agathobacter spp. through phylogenomic analysis.</title>
        <authorList>
            <person name="Sheridan P.O."/>
            <person name="Walker A.W."/>
            <person name="Duncan S.H."/>
            <person name="Scott K.P."/>
            <person name="Toole P.W.O."/>
            <person name="Luis P."/>
            <person name="Flint H.J."/>
        </authorList>
    </citation>
    <scope>NUCLEOTIDE SEQUENCE [LARGE SCALE GENOMIC DNA]</scope>
    <source>
        <strain evidence="2 3">JK623</strain>
    </source>
</reference>
<keyword evidence="1" id="KW-1133">Transmembrane helix</keyword>
<dbReference type="PANTHER" id="PTHR30572">
    <property type="entry name" value="MEMBRANE COMPONENT OF TRANSPORTER-RELATED"/>
    <property type="match status" value="1"/>
</dbReference>
<evidence type="ECO:0008006" key="4">
    <source>
        <dbReference type="Google" id="ProtNLM"/>
    </source>
</evidence>
<feature type="transmembrane region" description="Helical" evidence="1">
    <location>
        <begin position="330"/>
        <end position="355"/>
    </location>
</feature>
<feature type="transmembrane region" description="Helical" evidence="1">
    <location>
        <begin position="726"/>
        <end position="751"/>
    </location>
</feature>
<keyword evidence="1" id="KW-0472">Membrane</keyword>
<comment type="caution">
    <text evidence="2">The sequence shown here is derived from an EMBL/GenBank/DDBJ whole genome shotgun (WGS) entry which is preliminary data.</text>
</comment>
<feature type="transmembrane region" description="Helical" evidence="1">
    <location>
        <begin position="12"/>
        <end position="34"/>
    </location>
</feature>
<name>A0A2G3E0U9_9FIRM</name>
<organism evidence="2 3">
    <name type="scientific">Agathobacter ruminis</name>
    <dbReference type="NCBI Taxonomy" id="1712665"/>
    <lineage>
        <taxon>Bacteria</taxon>
        <taxon>Bacillati</taxon>
        <taxon>Bacillota</taxon>
        <taxon>Clostridia</taxon>
        <taxon>Lachnospirales</taxon>
        <taxon>Lachnospiraceae</taxon>
        <taxon>Agathobacter</taxon>
    </lineage>
</organism>
<feature type="transmembrane region" description="Helical" evidence="1">
    <location>
        <begin position="396"/>
        <end position="416"/>
    </location>
</feature>
<dbReference type="EMBL" id="PDYG01000112">
    <property type="protein sequence ID" value="PHU36874.1"/>
    <property type="molecule type" value="Genomic_DNA"/>
</dbReference>
<dbReference type="GO" id="GO:0005886">
    <property type="term" value="C:plasma membrane"/>
    <property type="evidence" value="ECO:0007669"/>
    <property type="project" value="TreeGrafter"/>
</dbReference>
<feature type="transmembrane region" description="Helical" evidence="1">
    <location>
        <begin position="670"/>
        <end position="687"/>
    </location>
</feature>
<dbReference type="RefSeq" id="WP_099386724.1">
    <property type="nucleotide sequence ID" value="NZ_PDYG01000112.1"/>
</dbReference>